<keyword evidence="2" id="KW-1185">Reference proteome</keyword>
<dbReference type="Proteomes" id="UP001054945">
    <property type="component" value="Unassembled WGS sequence"/>
</dbReference>
<gene>
    <name evidence="1" type="ORF">CEXT_326781</name>
</gene>
<sequence>MPFDSQWTTLFRIASPPTSTELGWQPSPTHSLFFVAESVRFIDILFRPALSLDWPFLKIQVFSWFLLMISEDTNSTHIVKLAPSGIRILNKEGGIKEVVCEMEFHFYRTA</sequence>
<protein>
    <submittedName>
        <fullName evidence="1">Uncharacterized protein</fullName>
    </submittedName>
</protein>
<organism evidence="1 2">
    <name type="scientific">Caerostris extrusa</name>
    <name type="common">Bark spider</name>
    <name type="synonym">Caerostris bankana</name>
    <dbReference type="NCBI Taxonomy" id="172846"/>
    <lineage>
        <taxon>Eukaryota</taxon>
        <taxon>Metazoa</taxon>
        <taxon>Ecdysozoa</taxon>
        <taxon>Arthropoda</taxon>
        <taxon>Chelicerata</taxon>
        <taxon>Arachnida</taxon>
        <taxon>Araneae</taxon>
        <taxon>Araneomorphae</taxon>
        <taxon>Entelegynae</taxon>
        <taxon>Araneoidea</taxon>
        <taxon>Araneidae</taxon>
        <taxon>Caerostris</taxon>
    </lineage>
</organism>
<comment type="caution">
    <text evidence="1">The sequence shown here is derived from an EMBL/GenBank/DDBJ whole genome shotgun (WGS) entry which is preliminary data.</text>
</comment>
<dbReference type="EMBL" id="BPLR01007283">
    <property type="protein sequence ID" value="GIY15795.1"/>
    <property type="molecule type" value="Genomic_DNA"/>
</dbReference>
<evidence type="ECO:0000313" key="2">
    <source>
        <dbReference type="Proteomes" id="UP001054945"/>
    </source>
</evidence>
<dbReference type="AlphaFoldDB" id="A0AAV4R249"/>
<accession>A0AAV4R249</accession>
<reference evidence="1 2" key="1">
    <citation type="submission" date="2021-06" db="EMBL/GenBank/DDBJ databases">
        <title>Caerostris extrusa draft genome.</title>
        <authorList>
            <person name="Kono N."/>
            <person name="Arakawa K."/>
        </authorList>
    </citation>
    <scope>NUCLEOTIDE SEQUENCE [LARGE SCALE GENOMIC DNA]</scope>
</reference>
<name>A0AAV4R249_CAEEX</name>
<proteinExistence type="predicted"/>
<evidence type="ECO:0000313" key="1">
    <source>
        <dbReference type="EMBL" id="GIY15795.1"/>
    </source>
</evidence>